<accession>R7U8L2</accession>
<evidence type="ECO:0000313" key="7">
    <source>
        <dbReference type="EnsemblMetazoa" id="CapteP222022"/>
    </source>
</evidence>
<sequence length="867" mass="96365">MHPAYKCCPIAQQGRALCTTVYGGIQDKEPLGFIDKIPDRPASLLKESSTNDSITVTWIPPKSTKYDGYRIAISPPNQKTEVLARSVISHTFRDLMSSQRYTITLTTVLNDVESKQLSSDFYTNPDAPTNVRILSRTDTRITFIWSPPANPGEIDDYQCYLQDSKGHEITSFDNYGSDIREHSFDIYAGRTYIISVYAYAYYKLKGMPASLRFSIIPAVPHNVRVTARGQSYLECEFFGQSNSYYDGFEITWLEKASSAKPSNAFLQREDVSYVITDLKSSTTYDIMVYATSGEQKSRGVALETSTKASSEAELFVKSYDQQSITVAWKKPSGKTVDGLKLNIDPVPNAQMGSEEVATDIQEHTWEGLEAGHEYTLEIEVIYADATSEKVNRKQTTQPVINSVLSEDTDQTKENVIVLTYNRSNVGEFDHYLFSLNGSSDTATVAKQHRHLYPRITFTNLVSGENYVVTARTISGIEESTPIQKSIVTKPFAPNWACDQGADRLTIILSKPLGFVDEYILECQEGCSQRNTTLRPTESTKQEIRNLTPFKEYRFKVWSVRLGKYSEAASFSCTTEMKAPAVDATLRKSTWIPSEISPHEFQVELINPFLNTNGDVVEFSLLVTTDRDDSRNRAANQPSWKDSKDKLPMPPYFAVNRCSDLFDGDNMCWSTSRKKRNVVEPGTSVHFTVGGTLNCDIRDDSFCNGPLQADSTYHVAIVGYTENGLHTVGPISGPIRTGSAGTTAEDPNQPKSVNIVTIAVGVGLGILLLISVLTSLAIFHCRKRVARPDTRPQEDMAVGSDPTYTSADQVVLPVESGPLNADDLPRQPTSVASPDTGYEALDVENSNNQRDDYEVLEGIYHEIPDATD</sequence>
<keyword evidence="8" id="KW-1185">Reference proteome</keyword>
<dbReference type="InterPro" id="IPR036116">
    <property type="entry name" value="FN3_sf"/>
</dbReference>
<feature type="transmembrane region" description="Helical" evidence="4">
    <location>
        <begin position="754"/>
        <end position="778"/>
    </location>
</feature>
<dbReference type="InterPro" id="IPR013783">
    <property type="entry name" value="Ig-like_fold"/>
</dbReference>
<gene>
    <name evidence="6" type="ORF">CAPTEDRAFT_222022</name>
</gene>
<evidence type="ECO:0000313" key="6">
    <source>
        <dbReference type="EMBL" id="ELU00037.1"/>
    </source>
</evidence>
<keyword evidence="2" id="KW-0677">Repeat</keyword>
<keyword evidence="4" id="KW-1133">Transmembrane helix</keyword>
<organism evidence="6">
    <name type="scientific">Capitella teleta</name>
    <name type="common">Polychaete worm</name>
    <dbReference type="NCBI Taxonomy" id="283909"/>
    <lineage>
        <taxon>Eukaryota</taxon>
        <taxon>Metazoa</taxon>
        <taxon>Spiralia</taxon>
        <taxon>Lophotrochozoa</taxon>
        <taxon>Annelida</taxon>
        <taxon>Polychaeta</taxon>
        <taxon>Sedentaria</taxon>
        <taxon>Scolecida</taxon>
        <taxon>Capitellidae</taxon>
        <taxon>Capitella</taxon>
    </lineage>
</organism>
<dbReference type="AlphaFoldDB" id="R7U8L2"/>
<dbReference type="HOGENOM" id="CLU_330702_0_0_1"/>
<feature type="region of interest" description="Disordered" evidence="3">
    <location>
        <begin position="815"/>
        <end position="847"/>
    </location>
</feature>
<dbReference type="STRING" id="283909.R7U8L2"/>
<evidence type="ECO:0000256" key="4">
    <source>
        <dbReference type="SAM" id="Phobius"/>
    </source>
</evidence>
<evidence type="ECO:0000256" key="1">
    <source>
        <dbReference type="ARBA" id="ARBA00013064"/>
    </source>
</evidence>
<dbReference type="OMA" id="LQWAKVD"/>
<keyword evidence="4" id="KW-0812">Transmembrane</keyword>
<proteinExistence type="predicted"/>
<dbReference type="PROSITE" id="PS50853">
    <property type="entry name" value="FN3"/>
    <property type="match status" value="3"/>
</dbReference>
<feature type="domain" description="Fibronectin type-III" evidence="5">
    <location>
        <begin position="489"/>
        <end position="579"/>
    </location>
</feature>
<dbReference type="InterPro" id="IPR003961">
    <property type="entry name" value="FN3_dom"/>
</dbReference>
<dbReference type="SUPFAM" id="SSF49265">
    <property type="entry name" value="Fibronectin type III"/>
    <property type="match status" value="3"/>
</dbReference>
<evidence type="ECO:0000256" key="3">
    <source>
        <dbReference type="SAM" id="MobiDB-lite"/>
    </source>
</evidence>
<dbReference type="PANTHER" id="PTHR46708:SF2">
    <property type="entry name" value="FIBRONECTIN TYPE-III DOMAIN-CONTAINING PROTEIN"/>
    <property type="match status" value="1"/>
</dbReference>
<dbReference type="GO" id="GO:0004725">
    <property type="term" value="F:protein tyrosine phosphatase activity"/>
    <property type="evidence" value="ECO:0007669"/>
    <property type="project" value="UniProtKB-EC"/>
</dbReference>
<keyword evidence="4" id="KW-0472">Membrane</keyword>
<feature type="domain" description="Fibronectin type-III" evidence="5">
    <location>
        <begin position="40"/>
        <end position="127"/>
    </location>
</feature>
<dbReference type="EC" id="3.1.3.48" evidence="1"/>
<dbReference type="EnsemblMetazoa" id="CapteT222022">
    <property type="protein sequence ID" value="CapteP222022"/>
    <property type="gene ID" value="CapteG222022"/>
</dbReference>
<reference evidence="7" key="3">
    <citation type="submission" date="2015-06" db="UniProtKB">
        <authorList>
            <consortium name="EnsemblMetazoa"/>
        </authorList>
    </citation>
    <scope>IDENTIFICATION</scope>
</reference>
<dbReference type="PANTHER" id="PTHR46708">
    <property type="entry name" value="TENASCIN"/>
    <property type="match status" value="1"/>
</dbReference>
<dbReference type="EMBL" id="AMQN01009790">
    <property type="status" value="NOT_ANNOTATED_CDS"/>
    <property type="molecule type" value="Genomic_DNA"/>
</dbReference>
<reference evidence="6 8" key="2">
    <citation type="journal article" date="2013" name="Nature">
        <title>Insights into bilaterian evolution from three spiralian genomes.</title>
        <authorList>
            <person name="Simakov O."/>
            <person name="Marletaz F."/>
            <person name="Cho S.J."/>
            <person name="Edsinger-Gonzales E."/>
            <person name="Havlak P."/>
            <person name="Hellsten U."/>
            <person name="Kuo D.H."/>
            <person name="Larsson T."/>
            <person name="Lv J."/>
            <person name="Arendt D."/>
            <person name="Savage R."/>
            <person name="Osoegawa K."/>
            <person name="de Jong P."/>
            <person name="Grimwood J."/>
            <person name="Chapman J.A."/>
            <person name="Shapiro H."/>
            <person name="Aerts A."/>
            <person name="Otillar R.P."/>
            <person name="Terry A.Y."/>
            <person name="Boore J.L."/>
            <person name="Grigoriev I.V."/>
            <person name="Lindberg D.R."/>
            <person name="Seaver E.C."/>
            <person name="Weisblat D.A."/>
            <person name="Putnam N.H."/>
            <person name="Rokhsar D.S."/>
        </authorList>
    </citation>
    <scope>NUCLEOTIDE SEQUENCE</scope>
    <source>
        <strain evidence="6 8">I ESC-2004</strain>
    </source>
</reference>
<dbReference type="InterPro" id="IPR050991">
    <property type="entry name" value="ECM_Regulatory_Proteins"/>
</dbReference>
<dbReference type="SMART" id="SM00060">
    <property type="entry name" value="FN3"/>
    <property type="match status" value="6"/>
</dbReference>
<dbReference type="EMBL" id="AMQN01009789">
    <property type="status" value="NOT_ANNOTATED_CDS"/>
    <property type="molecule type" value="Genomic_DNA"/>
</dbReference>
<dbReference type="EMBL" id="KB306242">
    <property type="protein sequence ID" value="ELU00037.1"/>
    <property type="molecule type" value="Genomic_DNA"/>
</dbReference>
<dbReference type="Gene3D" id="2.60.40.10">
    <property type="entry name" value="Immunoglobulins"/>
    <property type="match status" value="5"/>
</dbReference>
<dbReference type="CDD" id="cd00063">
    <property type="entry name" value="FN3"/>
    <property type="match status" value="4"/>
</dbReference>
<dbReference type="Pfam" id="PF18861">
    <property type="entry name" value="PTP_tm"/>
    <property type="match status" value="1"/>
</dbReference>
<dbReference type="Proteomes" id="UP000014760">
    <property type="component" value="Unassembled WGS sequence"/>
</dbReference>
<protein>
    <recommendedName>
        <fullName evidence="1">protein-tyrosine-phosphatase</fullName>
        <ecNumber evidence="1">3.1.3.48</ecNumber>
    </recommendedName>
</protein>
<evidence type="ECO:0000256" key="2">
    <source>
        <dbReference type="ARBA" id="ARBA00022737"/>
    </source>
</evidence>
<dbReference type="Pfam" id="PF00041">
    <property type="entry name" value="fn3"/>
    <property type="match status" value="3"/>
</dbReference>
<feature type="domain" description="Fibronectin type-III" evidence="5">
    <location>
        <begin position="219"/>
        <end position="312"/>
    </location>
</feature>
<dbReference type="OrthoDB" id="6277409at2759"/>
<name>R7U8L2_CAPTE</name>
<evidence type="ECO:0000313" key="8">
    <source>
        <dbReference type="Proteomes" id="UP000014760"/>
    </source>
</evidence>
<reference evidence="8" key="1">
    <citation type="submission" date="2012-12" db="EMBL/GenBank/DDBJ databases">
        <authorList>
            <person name="Hellsten U."/>
            <person name="Grimwood J."/>
            <person name="Chapman J.A."/>
            <person name="Shapiro H."/>
            <person name="Aerts A."/>
            <person name="Otillar R.P."/>
            <person name="Terry A.Y."/>
            <person name="Boore J.L."/>
            <person name="Simakov O."/>
            <person name="Marletaz F."/>
            <person name="Cho S.-J."/>
            <person name="Edsinger-Gonzales E."/>
            <person name="Havlak P."/>
            <person name="Kuo D.-H."/>
            <person name="Larsson T."/>
            <person name="Lv J."/>
            <person name="Arendt D."/>
            <person name="Savage R."/>
            <person name="Osoegawa K."/>
            <person name="de Jong P."/>
            <person name="Lindberg D.R."/>
            <person name="Seaver E.C."/>
            <person name="Weisblat D.A."/>
            <person name="Putnam N.H."/>
            <person name="Grigoriev I.V."/>
            <person name="Rokhsar D.S."/>
        </authorList>
    </citation>
    <scope>NUCLEOTIDE SEQUENCE</scope>
    <source>
        <strain evidence="8">I ESC-2004</strain>
    </source>
</reference>
<evidence type="ECO:0000259" key="5">
    <source>
        <dbReference type="PROSITE" id="PS50853"/>
    </source>
</evidence>
<dbReference type="InterPro" id="IPR041201">
    <property type="entry name" value="PTPRJ_TM"/>
</dbReference>